<reference evidence="3 4" key="1">
    <citation type="submission" date="2020-07" db="EMBL/GenBank/DDBJ databases">
        <title>A new beta-1,3-glucan-decomposing anaerobic bacterium isolated from anoxic soil subjected to biological soil disinfestation.</title>
        <authorList>
            <person name="Ueki A."/>
            <person name="Tonouchi A."/>
        </authorList>
    </citation>
    <scope>NUCLEOTIDE SEQUENCE [LARGE SCALE GENOMIC DNA]</scope>
    <source>
        <strain evidence="3 4">TW1</strain>
    </source>
</reference>
<sequence>MFKLRISIKYAVVFILATVFVYVQGGSLPHVIFYMLLIPGILGLISIIVSKSGLNVRNVTIARYYTCGDKDYIDTMVKNSTILIIPYCKITNEGINKIKNNYTGDAITLAINENHITSEEIVYISRGKFDLGSYDVELKDLLGIFNINYKINESKPIKVFPRVYDISQMSISGSEIIENTLSIVTSKEDPHSTRDMRRYREGDSLKRINWKVSAKLNDLYVRNFDTVSGEEFNIFMDMNESNYRLDPYGKNEEFLIDFSASLIYSLLKRNISTKVFVNNKIEHVQSIENKIDFEKFLEYLIEHRSEGITPVTNFIKIRRNKLSSIAGIAVITHTLSDKMVSFIMENKEKGNSLIIFYLRSEIGDESVITMRNIGIVCCKIDEGLFSEAAISIEELVKGQVN</sequence>
<feature type="domain" description="DUF58" evidence="2">
    <location>
        <begin position="195"/>
        <end position="279"/>
    </location>
</feature>
<dbReference type="PANTHER" id="PTHR34351">
    <property type="entry name" value="SLR1927 PROTEIN-RELATED"/>
    <property type="match status" value="1"/>
</dbReference>
<feature type="transmembrane region" description="Helical" evidence="1">
    <location>
        <begin position="31"/>
        <end position="49"/>
    </location>
</feature>
<dbReference type="PANTHER" id="PTHR34351:SF2">
    <property type="entry name" value="DUF58 DOMAIN-CONTAINING PROTEIN"/>
    <property type="match status" value="1"/>
</dbReference>
<evidence type="ECO:0000313" key="3">
    <source>
        <dbReference type="EMBL" id="GFP74372.1"/>
    </source>
</evidence>
<dbReference type="RefSeq" id="WP_183275939.1">
    <property type="nucleotide sequence ID" value="NZ_BLZR01000001.1"/>
</dbReference>
<keyword evidence="1" id="KW-0472">Membrane</keyword>
<dbReference type="EMBL" id="BLZR01000001">
    <property type="protein sequence ID" value="GFP74372.1"/>
    <property type="molecule type" value="Genomic_DNA"/>
</dbReference>
<organism evidence="3 4">
    <name type="scientific">Clostridium fungisolvens</name>
    <dbReference type="NCBI Taxonomy" id="1604897"/>
    <lineage>
        <taxon>Bacteria</taxon>
        <taxon>Bacillati</taxon>
        <taxon>Bacillota</taxon>
        <taxon>Clostridia</taxon>
        <taxon>Eubacteriales</taxon>
        <taxon>Clostridiaceae</taxon>
        <taxon>Clostridium</taxon>
    </lineage>
</organism>
<dbReference type="Pfam" id="PF01882">
    <property type="entry name" value="DUF58"/>
    <property type="match status" value="1"/>
</dbReference>
<keyword evidence="4" id="KW-1185">Reference proteome</keyword>
<evidence type="ECO:0000259" key="2">
    <source>
        <dbReference type="Pfam" id="PF01882"/>
    </source>
</evidence>
<feature type="transmembrane region" description="Helical" evidence="1">
    <location>
        <begin position="7"/>
        <end position="25"/>
    </location>
</feature>
<dbReference type="AlphaFoldDB" id="A0A6V8SCT5"/>
<proteinExistence type="predicted"/>
<accession>A0A6V8SCT5</accession>
<comment type="caution">
    <text evidence="3">The sequence shown here is derived from an EMBL/GenBank/DDBJ whole genome shotgun (WGS) entry which is preliminary data.</text>
</comment>
<keyword evidence="1" id="KW-0812">Transmembrane</keyword>
<protein>
    <recommendedName>
        <fullName evidence="2">DUF58 domain-containing protein</fullName>
    </recommendedName>
</protein>
<name>A0A6V8SCT5_9CLOT</name>
<dbReference type="InterPro" id="IPR002881">
    <property type="entry name" value="DUF58"/>
</dbReference>
<dbReference type="Proteomes" id="UP000580568">
    <property type="component" value="Unassembled WGS sequence"/>
</dbReference>
<evidence type="ECO:0000313" key="4">
    <source>
        <dbReference type="Proteomes" id="UP000580568"/>
    </source>
</evidence>
<keyword evidence="1" id="KW-1133">Transmembrane helix</keyword>
<evidence type="ECO:0000256" key="1">
    <source>
        <dbReference type="SAM" id="Phobius"/>
    </source>
</evidence>
<gene>
    <name evidence="3" type="ORF">bsdtw1_00422</name>
</gene>